<dbReference type="EMBL" id="CM037162">
    <property type="protein sequence ID" value="KAH7863183.1"/>
    <property type="molecule type" value="Genomic_DNA"/>
</dbReference>
<evidence type="ECO:0000313" key="2">
    <source>
        <dbReference type="Proteomes" id="UP000828048"/>
    </source>
</evidence>
<evidence type="ECO:0000313" key="1">
    <source>
        <dbReference type="EMBL" id="KAH7863183.1"/>
    </source>
</evidence>
<dbReference type="Proteomes" id="UP000828048">
    <property type="component" value="Chromosome 12"/>
</dbReference>
<keyword evidence="2" id="KW-1185">Reference proteome</keyword>
<comment type="caution">
    <text evidence="1">The sequence shown here is derived from an EMBL/GenBank/DDBJ whole genome shotgun (WGS) entry which is preliminary data.</text>
</comment>
<protein>
    <submittedName>
        <fullName evidence="1">Uncharacterized protein</fullName>
    </submittedName>
</protein>
<proteinExistence type="predicted"/>
<accession>A0ACB7ZBA2</accession>
<sequence>MYFRIDGEESIPMQMESDEVGTEQDPAISISGEDEVTSVDTTNNSNVINLSSSKEVIPKVGKEFETKEAGYQFYNAYAYKVGFSVCKSSKHEDRCGKITDRVFCCSCQGKRGKDKRNVKSHHSETRFGCLARMKVKFKRELISRLAKGQEAPLKEPLRRKKLKAGHPQLTLTSCVTC</sequence>
<reference evidence="1 2" key="1">
    <citation type="journal article" date="2021" name="Hortic Res">
        <title>High-quality reference genome and annotation aids understanding of berry development for evergreen blueberry (Vaccinium darrowii).</title>
        <authorList>
            <person name="Yu J."/>
            <person name="Hulse-Kemp A.M."/>
            <person name="Babiker E."/>
            <person name="Staton M."/>
        </authorList>
    </citation>
    <scope>NUCLEOTIDE SEQUENCE [LARGE SCALE GENOMIC DNA]</scope>
    <source>
        <strain evidence="2">cv. NJ 8807/NJ 8810</strain>
        <tissue evidence="1">Young leaf</tissue>
    </source>
</reference>
<gene>
    <name evidence="1" type="ORF">Vadar_014445</name>
</gene>
<organism evidence="1 2">
    <name type="scientific">Vaccinium darrowii</name>
    <dbReference type="NCBI Taxonomy" id="229202"/>
    <lineage>
        <taxon>Eukaryota</taxon>
        <taxon>Viridiplantae</taxon>
        <taxon>Streptophyta</taxon>
        <taxon>Embryophyta</taxon>
        <taxon>Tracheophyta</taxon>
        <taxon>Spermatophyta</taxon>
        <taxon>Magnoliopsida</taxon>
        <taxon>eudicotyledons</taxon>
        <taxon>Gunneridae</taxon>
        <taxon>Pentapetalae</taxon>
        <taxon>asterids</taxon>
        <taxon>Ericales</taxon>
        <taxon>Ericaceae</taxon>
        <taxon>Vaccinioideae</taxon>
        <taxon>Vaccinieae</taxon>
        <taxon>Vaccinium</taxon>
    </lineage>
</organism>
<name>A0ACB7ZBA2_9ERIC</name>